<organism evidence="3">
    <name type="scientific">marine metagenome</name>
    <dbReference type="NCBI Taxonomy" id="408172"/>
    <lineage>
        <taxon>unclassified sequences</taxon>
        <taxon>metagenomes</taxon>
        <taxon>ecological metagenomes</taxon>
    </lineage>
</organism>
<accession>A0A382QLU2</accession>
<dbReference type="FunFam" id="3.30.160.20:FF:000046">
    <property type="entry name" value="Peptidyl-tRNA hydrolase ICT1"/>
    <property type="match status" value="1"/>
</dbReference>
<dbReference type="SUPFAM" id="SSF110916">
    <property type="entry name" value="Peptidyl-tRNA hydrolase domain-like"/>
    <property type="match status" value="1"/>
</dbReference>
<evidence type="ECO:0000259" key="2">
    <source>
        <dbReference type="Pfam" id="PF00472"/>
    </source>
</evidence>
<feature type="region of interest" description="Disordered" evidence="1">
    <location>
        <begin position="107"/>
        <end position="148"/>
    </location>
</feature>
<dbReference type="GO" id="GO:0003747">
    <property type="term" value="F:translation release factor activity"/>
    <property type="evidence" value="ECO:0007669"/>
    <property type="project" value="InterPro"/>
</dbReference>
<dbReference type="NCBIfam" id="NF006718">
    <property type="entry name" value="PRK09256.1"/>
    <property type="match status" value="1"/>
</dbReference>
<evidence type="ECO:0000256" key="1">
    <source>
        <dbReference type="SAM" id="MobiDB-lite"/>
    </source>
</evidence>
<name>A0A382QLU2_9ZZZZ</name>
<gene>
    <name evidence="3" type="ORF">METZ01_LOCUS338772</name>
</gene>
<dbReference type="AlphaFoldDB" id="A0A382QLU2"/>
<dbReference type="GO" id="GO:0072344">
    <property type="term" value="P:rescue of stalled ribosome"/>
    <property type="evidence" value="ECO:0007669"/>
    <property type="project" value="TreeGrafter"/>
</dbReference>
<reference evidence="3" key="1">
    <citation type="submission" date="2018-05" db="EMBL/GenBank/DDBJ databases">
        <authorList>
            <person name="Lanie J.A."/>
            <person name="Ng W.-L."/>
            <person name="Kazmierczak K.M."/>
            <person name="Andrzejewski T.M."/>
            <person name="Davidsen T.M."/>
            <person name="Wayne K.J."/>
            <person name="Tettelin H."/>
            <person name="Glass J.I."/>
            <person name="Rusch D."/>
            <person name="Podicherti R."/>
            <person name="Tsui H.-C.T."/>
            <person name="Winkler M.E."/>
        </authorList>
    </citation>
    <scope>NUCLEOTIDE SEQUENCE</scope>
</reference>
<feature type="compositionally biased region" description="Basic residues" evidence="1">
    <location>
        <begin position="130"/>
        <end position="148"/>
    </location>
</feature>
<dbReference type="GO" id="GO:0043022">
    <property type="term" value="F:ribosome binding"/>
    <property type="evidence" value="ECO:0007669"/>
    <property type="project" value="TreeGrafter"/>
</dbReference>
<dbReference type="GO" id="GO:0004045">
    <property type="term" value="F:peptidyl-tRNA hydrolase activity"/>
    <property type="evidence" value="ECO:0007669"/>
    <property type="project" value="TreeGrafter"/>
</dbReference>
<protein>
    <recommendedName>
        <fullName evidence="2">Prokaryotic-type class I peptide chain release factors domain-containing protein</fullName>
    </recommendedName>
</protein>
<evidence type="ECO:0000313" key="3">
    <source>
        <dbReference type="EMBL" id="SVC85918.1"/>
    </source>
</evidence>
<proteinExistence type="predicted"/>
<dbReference type="Gene3D" id="3.30.160.20">
    <property type="match status" value="1"/>
</dbReference>
<dbReference type="PANTHER" id="PTHR47814:SF1">
    <property type="entry name" value="PEPTIDYL-TRNA HYDROLASE ARFB"/>
    <property type="match status" value="1"/>
</dbReference>
<dbReference type="Pfam" id="PF00472">
    <property type="entry name" value="RF-1"/>
    <property type="match status" value="1"/>
</dbReference>
<dbReference type="EMBL" id="UINC01115124">
    <property type="protein sequence ID" value="SVC85918.1"/>
    <property type="molecule type" value="Genomic_DNA"/>
</dbReference>
<feature type="domain" description="Prokaryotic-type class I peptide chain release factors" evidence="2">
    <location>
        <begin position="16"/>
        <end position="142"/>
    </location>
</feature>
<dbReference type="InterPro" id="IPR000352">
    <property type="entry name" value="Pep_chain_release_fac_I"/>
</dbReference>
<sequence>MSSLHLPDAVELPGGVRIPLAELAFSFVRSPGPGGQHVNKTSTRVELRFDLHGSPSLSAALRDRAQARLQSRLNADGELVIASSRHRSQMRNRVDCIARFAVTMAAAIKPPAPPRRKTRPGRGATTRRLDSKKKHSQKKSQRRRPGLD</sequence>
<dbReference type="PANTHER" id="PTHR47814">
    <property type="entry name" value="PEPTIDYL-TRNA HYDROLASE ARFB"/>
    <property type="match status" value="1"/>
</dbReference>